<sequence length="180" mass="20124">MRSRFPEWEPRGGSPPPFLPNLGSNSSRFCYMRGSGATPPAVVTLPLSCGFQPLPSVGRTGGGHVRVSPTKKNVSCVRGVRVGFDRPGVVTLALVLVFGSASVRSFRLWRVSHFLVFSPQLSRGVTRRRRWNRKRIFKSPGGVEPTRRTHHVRRPITFLARFVRVRLPASHRRGIPFLSS</sequence>
<gene>
    <name evidence="2" type="ORF">SAMN05421858_5131</name>
</gene>
<dbReference type="EMBL" id="FTNO01000011">
    <property type="protein sequence ID" value="SIS00734.1"/>
    <property type="molecule type" value="Genomic_DNA"/>
</dbReference>
<proteinExistence type="predicted"/>
<evidence type="ECO:0000313" key="2">
    <source>
        <dbReference type="EMBL" id="SIS00734.1"/>
    </source>
</evidence>
<evidence type="ECO:0000313" key="3">
    <source>
        <dbReference type="Proteomes" id="UP000186914"/>
    </source>
</evidence>
<keyword evidence="3" id="KW-1185">Reference proteome</keyword>
<feature type="compositionally biased region" description="Basic and acidic residues" evidence="1">
    <location>
        <begin position="1"/>
        <end position="10"/>
    </location>
</feature>
<organism evidence="2 3">
    <name type="scientific">Haladaptatus litoreus</name>
    <dbReference type="NCBI Taxonomy" id="553468"/>
    <lineage>
        <taxon>Archaea</taxon>
        <taxon>Methanobacteriati</taxon>
        <taxon>Methanobacteriota</taxon>
        <taxon>Stenosarchaea group</taxon>
        <taxon>Halobacteria</taxon>
        <taxon>Halobacteriales</taxon>
        <taxon>Haladaptataceae</taxon>
        <taxon>Haladaptatus</taxon>
    </lineage>
</organism>
<name>A0A1N7FKC4_9EURY</name>
<dbReference type="Proteomes" id="UP000186914">
    <property type="component" value="Unassembled WGS sequence"/>
</dbReference>
<accession>A0A1N7FKC4</accession>
<protein>
    <submittedName>
        <fullName evidence="2">Uncharacterized protein</fullName>
    </submittedName>
</protein>
<dbReference type="AlphaFoldDB" id="A0A1N7FKC4"/>
<reference evidence="3" key="1">
    <citation type="submission" date="2017-01" db="EMBL/GenBank/DDBJ databases">
        <authorList>
            <person name="Varghese N."/>
            <person name="Submissions S."/>
        </authorList>
    </citation>
    <scope>NUCLEOTIDE SEQUENCE [LARGE SCALE GENOMIC DNA]</scope>
    <source>
        <strain evidence="3">CGMCC 1.7737</strain>
    </source>
</reference>
<evidence type="ECO:0000256" key="1">
    <source>
        <dbReference type="SAM" id="MobiDB-lite"/>
    </source>
</evidence>
<feature type="region of interest" description="Disordered" evidence="1">
    <location>
        <begin position="1"/>
        <end position="20"/>
    </location>
</feature>